<dbReference type="Gene3D" id="3.20.70.20">
    <property type="match status" value="1"/>
</dbReference>
<dbReference type="UniPathway" id="UPA00326"/>
<reference evidence="13" key="1">
    <citation type="submission" date="2015-04" db="EMBL/GenBank/DDBJ databases">
        <authorList>
            <person name="Mushtaq Mamoona"/>
        </authorList>
    </citation>
    <scope>NUCLEOTIDE SEQUENCE [LARGE SCALE GENOMIC DNA]</scope>
    <source>
        <strain evidence="13">AN4859/03</strain>
    </source>
</reference>
<comment type="function">
    <text evidence="10">Provides the precursors necessary for DNA synthesis. Catalyzes the biosynthesis of deoxyribonucleotides from the corresponding ribonucleotides.</text>
</comment>
<evidence type="ECO:0000256" key="2">
    <source>
        <dbReference type="ARBA" id="ARBA00012274"/>
    </source>
</evidence>
<evidence type="ECO:0000313" key="12">
    <source>
        <dbReference type="EMBL" id="CRF33141.1"/>
    </source>
</evidence>
<evidence type="ECO:0000256" key="9">
    <source>
        <dbReference type="PROSITE-ProRule" id="PRU00492"/>
    </source>
</evidence>
<dbReference type="PROSITE" id="PS51161">
    <property type="entry name" value="ATP_CONE"/>
    <property type="match status" value="1"/>
</dbReference>
<dbReference type="InterPro" id="IPR005144">
    <property type="entry name" value="ATP-cone_dom"/>
</dbReference>
<keyword evidence="5 9" id="KW-0067">ATP-binding</keyword>
<evidence type="ECO:0000256" key="5">
    <source>
        <dbReference type="ARBA" id="ARBA00022840"/>
    </source>
</evidence>
<dbReference type="RefSeq" id="WP_048594395.1">
    <property type="nucleotide sequence ID" value="NZ_CVLB01000001.1"/>
</dbReference>
<dbReference type="Pfam" id="PF02867">
    <property type="entry name" value="Ribonuc_red_lgC"/>
    <property type="match status" value="2"/>
</dbReference>
<dbReference type="InterPro" id="IPR013509">
    <property type="entry name" value="RNR_lsu_N"/>
</dbReference>
<feature type="domain" description="ATP-cone" evidence="11">
    <location>
        <begin position="10"/>
        <end position="99"/>
    </location>
</feature>
<dbReference type="GO" id="GO:0004748">
    <property type="term" value="F:ribonucleoside-diphosphate reductase activity, thioredoxin disulfide as acceptor"/>
    <property type="evidence" value="ECO:0007669"/>
    <property type="project" value="UniProtKB-EC"/>
</dbReference>
<dbReference type="NCBIfam" id="TIGR02506">
    <property type="entry name" value="NrdE_NrdA"/>
    <property type="match status" value="1"/>
</dbReference>
<dbReference type="GO" id="GO:0005971">
    <property type="term" value="C:ribonucleoside-diphosphate reductase complex"/>
    <property type="evidence" value="ECO:0007669"/>
    <property type="project" value="TreeGrafter"/>
</dbReference>
<organism evidence="12 13">
    <name type="scientific">Brachyspira suanatina</name>
    <dbReference type="NCBI Taxonomy" id="381802"/>
    <lineage>
        <taxon>Bacteria</taxon>
        <taxon>Pseudomonadati</taxon>
        <taxon>Spirochaetota</taxon>
        <taxon>Spirochaetia</taxon>
        <taxon>Brachyspirales</taxon>
        <taxon>Brachyspiraceae</taxon>
        <taxon>Brachyspira</taxon>
    </lineage>
</organism>
<dbReference type="SUPFAM" id="SSF48168">
    <property type="entry name" value="R1 subunit of ribonucleotide reductase, N-terminal domain"/>
    <property type="match status" value="1"/>
</dbReference>
<dbReference type="OrthoDB" id="9762933at2"/>
<comment type="similarity">
    <text evidence="1 10">Belongs to the ribonucleoside diphosphate reductase large chain family.</text>
</comment>
<dbReference type="GO" id="GO:0005524">
    <property type="term" value="F:ATP binding"/>
    <property type="evidence" value="ECO:0007669"/>
    <property type="project" value="UniProtKB-UniRule"/>
</dbReference>
<dbReference type="PANTHER" id="PTHR11573:SF6">
    <property type="entry name" value="RIBONUCLEOSIDE-DIPHOSPHATE REDUCTASE LARGE SUBUNIT"/>
    <property type="match status" value="1"/>
</dbReference>
<evidence type="ECO:0000256" key="7">
    <source>
        <dbReference type="ARBA" id="ARBA00023116"/>
    </source>
</evidence>
<dbReference type="AlphaFoldDB" id="A0A0G4K6L3"/>
<evidence type="ECO:0000259" key="11">
    <source>
        <dbReference type="PROSITE" id="PS51161"/>
    </source>
</evidence>
<comment type="catalytic activity">
    <reaction evidence="8 10">
        <text>a 2'-deoxyribonucleoside 5'-diphosphate + [thioredoxin]-disulfide + H2O = a ribonucleoside 5'-diphosphate + [thioredoxin]-dithiol</text>
        <dbReference type="Rhea" id="RHEA:23252"/>
        <dbReference type="Rhea" id="RHEA-COMP:10698"/>
        <dbReference type="Rhea" id="RHEA-COMP:10700"/>
        <dbReference type="ChEBI" id="CHEBI:15377"/>
        <dbReference type="ChEBI" id="CHEBI:29950"/>
        <dbReference type="ChEBI" id="CHEBI:50058"/>
        <dbReference type="ChEBI" id="CHEBI:57930"/>
        <dbReference type="ChEBI" id="CHEBI:73316"/>
        <dbReference type="EC" id="1.17.4.1"/>
    </reaction>
</comment>
<dbReference type="GO" id="GO:0009263">
    <property type="term" value="P:deoxyribonucleotide biosynthetic process"/>
    <property type="evidence" value="ECO:0007669"/>
    <property type="project" value="UniProtKB-KW"/>
</dbReference>
<evidence type="ECO:0000256" key="10">
    <source>
        <dbReference type="RuleBase" id="RU003410"/>
    </source>
</evidence>
<keyword evidence="13" id="KW-1185">Reference proteome</keyword>
<dbReference type="InterPro" id="IPR008926">
    <property type="entry name" value="RNR_R1-su_N"/>
</dbReference>
<name>A0A0G4K6L3_9SPIR</name>
<keyword evidence="4 9" id="KW-0547">Nucleotide-binding</keyword>
<evidence type="ECO:0000256" key="3">
    <source>
        <dbReference type="ARBA" id="ARBA00022533"/>
    </source>
</evidence>
<keyword evidence="3" id="KW-0021">Allosteric enzyme</keyword>
<dbReference type="SUPFAM" id="SSF51998">
    <property type="entry name" value="PFL-like glycyl radical enzymes"/>
    <property type="match status" value="1"/>
</dbReference>
<protein>
    <recommendedName>
        <fullName evidence="2 10">Ribonucleoside-diphosphate reductase</fullName>
        <ecNumber evidence="2 10">1.17.4.1</ecNumber>
    </recommendedName>
</protein>
<sequence length="773" mass="89398">MIELTKDKKHIIIKRDGREEPFNEEKLRKVIDWATEGKEAFTNQLLEGLNIKINDKMKIEVLYDELINTAVNMISPLYPMYDTIAEKLYLMKIYKETCGLKKIGSYPHIKNFLKKGIKYKIYDKDIIQLFTDKELDKINSMIDPNRDLLFTYKGLAIFYKKYCKNIGNKKLELPQITYMVAAMFSFYDDYYKGENKDKLEISKSERLKYIKRTYDMLSKHEITFATPRIANSMTIKAQLASCILNTPADDTWSLNQTDGNMALYSKFSGGIAYDASYIRAAGSTIQTNRGRSDGPIPFIKRVEQTISSFNQGGVRKGACVITFPWWHLDVLDLIMLKDAGGTEDTRARKLVYSIRISNIFRERVNKDGYVTLFDPKETPLLNEEYGKNFDVAYMYYESKSSIRKKKIKAKDLLFQILKVRQETGNLYLTFVDNINEQNMVNRFVGASNLCQEIVIPSYPSKLIKEKYVINEDGEYEIIQRKKSGEIGICNLVSVNLMSWVNFSPEKKKSFCYTLLRGCDNIIDTQFYPVKEGEIANKKNRPIGIGVINYANLLASNKIKYTDKEALEFTNKVFDDLYYHIYEASNILARERGPYKTFNESKWKEGLTPFHISLLNNNKKNNLNVSVDKEKWDKLAENIKNNGVRFSFHGAIAPTATSGKSVSATESIEPIVDLFFIEEGIQTLPSLVPNIKKNREYYERCWNIPAKTIIELAAVRQRYIDQSQSLNLYYVKPDSAKELWDDIQYAMDLGLKTLYYMKTPKSNFELEEVCESCT</sequence>
<dbReference type="Pfam" id="PF00317">
    <property type="entry name" value="Ribonuc_red_lgN"/>
    <property type="match status" value="1"/>
</dbReference>
<dbReference type="EMBL" id="CVLB01000001">
    <property type="protein sequence ID" value="CRF33141.1"/>
    <property type="molecule type" value="Genomic_DNA"/>
</dbReference>
<evidence type="ECO:0000256" key="1">
    <source>
        <dbReference type="ARBA" id="ARBA00010406"/>
    </source>
</evidence>
<dbReference type="Proteomes" id="UP000043763">
    <property type="component" value="Unassembled WGS sequence"/>
</dbReference>
<accession>A0A0G4K6L3</accession>
<keyword evidence="7 10" id="KW-0215">Deoxyribonucleotide synthesis</keyword>
<evidence type="ECO:0000313" key="13">
    <source>
        <dbReference type="Proteomes" id="UP000043763"/>
    </source>
</evidence>
<evidence type="ECO:0000256" key="6">
    <source>
        <dbReference type="ARBA" id="ARBA00023002"/>
    </source>
</evidence>
<keyword evidence="6 10" id="KW-0560">Oxidoreductase</keyword>
<dbReference type="InterPro" id="IPR000788">
    <property type="entry name" value="RNR_lg_C"/>
</dbReference>
<evidence type="ECO:0000256" key="4">
    <source>
        <dbReference type="ARBA" id="ARBA00022741"/>
    </source>
</evidence>
<gene>
    <name evidence="12" type="ORF">BRSU_1253</name>
</gene>
<dbReference type="InterPro" id="IPR013346">
    <property type="entry name" value="NrdE_NrdA_C"/>
</dbReference>
<dbReference type="EC" id="1.17.4.1" evidence="2 10"/>
<evidence type="ECO:0000256" key="8">
    <source>
        <dbReference type="ARBA" id="ARBA00047754"/>
    </source>
</evidence>
<dbReference type="Pfam" id="PF03477">
    <property type="entry name" value="ATP-cone"/>
    <property type="match status" value="1"/>
</dbReference>
<dbReference type="InterPro" id="IPR039718">
    <property type="entry name" value="Rrm1"/>
</dbReference>
<dbReference type="PRINTS" id="PR01183">
    <property type="entry name" value="RIBORDTASEM1"/>
</dbReference>
<proteinExistence type="inferred from homology"/>
<dbReference type="PANTHER" id="PTHR11573">
    <property type="entry name" value="RIBONUCLEOSIDE-DIPHOSPHATE REDUCTASE LARGE CHAIN"/>
    <property type="match status" value="1"/>
</dbReference>